<dbReference type="Gene3D" id="3.30.70.260">
    <property type="match status" value="1"/>
</dbReference>
<dbReference type="SUPFAM" id="SSF55021">
    <property type="entry name" value="ACT-like"/>
    <property type="match status" value="1"/>
</dbReference>
<dbReference type="EC" id="1.1.1.95" evidence="9"/>
<dbReference type="SUPFAM" id="SSF51735">
    <property type="entry name" value="NAD(P)-binding Rossmann-fold domains"/>
    <property type="match status" value="1"/>
</dbReference>
<dbReference type="PANTHER" id="PTHR42938">
    <property type="entry name" value="FORMATE DEHYDROGENASE 1"/>
    <property type="match status" value="1"/>
</dbReference>
<name>A0ABW5E0D0_9BACT</name>
<protein>
    <recommendedName>
        <fullName evidence="4 9">D-3-phosphoglycerate dehydrogenase</fullName>
        <ecNumber evidence="9">1.1.1.95</ecNumber>
    </recommendedName>
</protein>
<gene>
    <name evidence="11" type="primary">serA</name>
    <name evidence="11" type="ORF">ACFSQZ_05060</name>
</gene>
<dbReference type="Pfam" id="PF02826">
    <property type="entry name" value="2-Hacid_dh_C"/>
    <property type="match status" value="1"/>
</dbReference>
<dbReference type="RefSeq" id="WP_377095174.1">
    <property type="nucleotide sequence ID" value="NZ_JBHSJM010000001.1"/>
</dbReference>
<evidence type="ECO:0000256" key="9">
    <source>
        <dbReference type="RuleBase" id="RU363003"/>
    </source>
</evidence>
<evidence type="ECO:0000256" key="2">
    <source>
        <dbReference type="ARBA" id="ARBA00005216"/>
    </source>
</evidence>
<dbReference type="InterPro" id="IPR006139">
    <property type="entry name" value="D-isomer_2_OHA_DH_cat_dom"/>
</dbReference>
<comment type="caution">
    <text evidence="11">The sequence shown here is derived from an EMBL/GenBank/DDBJ whole genome shotgun (WGS) entry which is preliminary data.</text>
</comment>
<evidence type="ECO:0000313" key="11">
    <source>
        <dbReference type="EMBL" id="MFD2275829.1"/>
    </source>
</evidence>
<dbReference type="InterPro" id="IPR045865">
    <property type="entry name" value="ACT-like_dom_sf"/>
</dbReference>
<evidence type="ECO:0000256" key="1">
    <source>
        <dbReference type="ARBA" id="ARBA00003800"/>
    </source>
</evidence>
<keyword evidence="12" id="KW-1185">Reference proteome</keyword>
<evidence type="ECO:0000256" key="7">
    <source>
        <dbReference type="ARBA" id="ARBA00048126"/>
    </source>
</evidence>
<feature type="domain" description="ACT" evidence="10">
    <location>
        <begin position="460"/>
        <end position="532"/>
    </location>
</feature>
<dbReference type="Gene3D" id="3.40.50.720">
    <property type="entry name" value="NAD(P)-binding Rossmann-like Domain"/>
    <property type="match status" value="2"/>
</dbReference>
<dbReference type="Gene3D" id="3.30.1330.90">
    <property type="entry name" value="D-3-phosphoglycerate dehydrogenase, domain 3"/>
    <property type="match status" value="1"/>
</dbReference>
<dbReference type="Pfam" id="PF00389">
    <property type="entry name" value="2-Hacid_dh"/>
    <property type="match status" value="1"/>
</dbReference>
<dbReference type="InterPro" id="IPR002912">
    <property type="entry name" value="ACT_dom"/>
</dbReference>
<dbReference type="CDD" id="cd04902">
    <property type="entry name" value="ACT_3PGDH-xct"/>
    <property type="match status" value="1"/>
</dbReference>
<evidence type="ECO:0000256" key="6">
    <source>
        <dbReference type="ARBA" id="ARBA00023027"/>
    </source>
</evidence>
<dbReference type="InterPro" id="IPR006236">
    <property type="entry name" value="PGDH"/>
</dbReference>
<evidence type="ECO:0000256" key="5">
    <source>
        <dbReference type="ARBA" id="ARBA00023002"/>
    </source>
</evidence>
<dbReference type="InterPro" id="IPR036291">
    <property type="entry name" value="NAD(P)-bd_dom_sf"/>
</dbReference>
<dbReference type="CDD" id="cd12173">
    <property type="entry name" value="PGDH_4"/>
    <property type="match status" value="1"/>
</dbReference>
<dbReference type="Pfam" id="PF19304">
    <property type="entry name" value="PGDH_inter"/>
    <property type="match status" value="1"/>
</dbReference>
<comment type="pathway">
    <text evidence="2 9">Amino-acid biosynthesis; L-serine biosynthesis; L-serine from 3-phospho-D-glycerate: step 1/3.</text>
</comment>
<proteinExistence type="inferred from homology"/>
<keyword evidence="6 9" id="KW-0520">NAD</keyword>
<comment type="catalytic activity">
    <reaction evidence="7">
        <text>(R)-2-hydroxyglutarate + NAD(+) = 2-oxoglutarate + NADH + H(+)</text>
        <dbReference type="Rhea" id="RHEA:49612"/>
        <dbReference type="ChEBI" id="CHEBI:15378"/>
        <dbReference type="ChEBI" id="CHEBI:15801"/>
        <dbReference type="ChEBI" id="CHEBI:16810"/>
        <dbReference type="ChEBI" id="CHEBI:57540"/>
        <dbReference type="ChEBI" id="CHEBI:57945"/>
        <dbReference type="EC" id="1.1.1.399"/>
    </reaction>
</comment>
<dbReference type="PROSITE" id="PS51671">
    <property type="entry name" value="ACT"/>
    <property type="match status" value="1"/>
</dbReference>
<dbReference type="GO" id="GO:0004617">
    <property type="term" value="F:phosphoglycerate dehydrogenase activity"/>
    <property type="evidence" value="ECO:0007669"/>
    <property type="project" value="UniProtKB-EC"/>
</dbReference>
<evidence type="ECO:0000256" key="8">
    <source>
        <dbReference type="ARBA" id="ARBA00048731"/>
    </source>
</evidence>
<dbReference type="PANTHER" id="PTHR42938:SF47">
    <property type="entry name" value="HYDROXYPYRUVATE REDUCTASE"/>
    <property type="match status" value="1"/>
</dbReference>
<accession>A0ABW5E0D0</accession>
<dbReference type="InterPro" id="IPR029009">
    <property type="entry name" value="ASB_dom_sf"/>
</dbReference>
<dbReference type="InterPro" id="IPR029753">
    <property type="entry name" value="D-isomer_DH_CS"/>
</dbReference>
<keyword evidence="5 9" id="KW-0560">Oxidoreductase</keyword>
<dbReference type="NCBIfam" id="TIGR01327">
    <property type="entry name" value="PGDH"/>
    <property type="match status" value="1"/>
</dbReference>
<reference evidence="12" key="1">
    <citation type="journal article" date="2019" name="Int. J. Syst. Evol. Microbiol.">
        <title>The Global Catalogue of Microorganisms (GCM) 10K type strain sequencing project: providing services to taxonomists for standard genome sequencing and annotation.</title>
        <authorList>
            <consortium name="The Broad Institute Genomics Platform"/>
            <consortium name="The Broad Institute Genome Sequencing Center for Infectious Disease"/>
            <person name="Wu L."/>
            <person name="Ma J."/>
        </authorList>
    </citation>
    <scope>NUCLEOTIDE SEQUENCE [LARGE SCALE GENOMIC DNA]</scope>
    <source>
        <strain evidence="12">JCM 16545</strain>
    </source>
</reference>
<sequence length="532" mass="56463">MSTKRILVSDPISEIGVEALSQHPDLQVDVNTGLTPEALLEVIGDYDGLIIRSQTKVTREVLEAAKNLKVIGRAGVGVDNVDREAATDHGVIVMNTPTGNTISTAELAFTLMLSAARNIGPGHAGVLAGEFPAARKAFKGIEIYQKRLAVIGMGRIGTEFVKRAQAFGMTVAAFDPFLTQARADQLKVELADSPDAALKGADFVTLHVPMTPDTKHIINADRLALMNKGAIVVNCARGGLIDEPALRAAIDSGHIAGCGLDVFEDEPPSSDHILFDLPKHTAFTPHLGASTNEAQENVGIQVAEQLRDFLTSGEIRNAINMPSLDAAALEDIGDYLGLAKSLGKFLAKLGPANPDSIRVSYHGAIADKDTPLVSRTVLHGFLASSREDVNIVNCPAIAKELGLELVESTINATTEYSELVVVELRKGEERFRLAGSIIGKSPRIVEIDKLYVDTNIEGNFLIVRNDDRPGIVGLVGTALAAHNLNIANLSLARNKTEGNALSVIELDSPASEELLAELNAAAGVLSAKAIEI</sequence>
<dbReference type="InterPro" id="IPR006140">
    <property type="entry name" value="D-isomer_DH_NAD-bd"/>
</dbReference>
<evidence type="ECO:0000259" key="10">
    <source>
        <dbReference type="PROSITE" id="PS51671"/>
    </source>
</evidence>
<dbReference type="EMBL" id="JBHUJC010000013">
    <property type="protein sequence ID" value="MFD2275829.1"/>
    <property type="molecule type" value="Genomic_DNA"/>
</dbReference>
<comment type="similarity">
    <text evidence="3 9">Belongs to the D-isomer specific 2-hydroxyacid dehydrogenase family.</text>
</comment>
<comment type="function">
    <text evidence="1">Catalyzes the reversible oxidation of 3-phospho-D-glycerate to 3-phosphonooxypyruvate, the first step of the phosphorylated L-serine biosynthesis pathway. Also catalyzes the reversible oxidation of 2-hydroxyglutarate to 2-oxoglutarate.</text>
</comment>
<dbReference type="PROSITE" id="PS00671">
    <property type="entry name" value="D_2_HYDROXYACID_DH_3"/>
    <property type="match status" value="1"/>
</dbReference>
<dbReference type="SUPFAM" id="SSF143548">
    <property type="entry name" value="Serine metabolism enzymes domain"/>
    <property type="match status" value="1"/>
</dbReference>
<evidence type="ECO:0000256" key="4">
    <source>
        <dbReference type="ARBA" id="ARBA00021582"/>
    </source>
</evidence>
<dbReference type="PROSITE" id="PS00670">
    <property type="entry name" value="D_2_HYDROXYACID_DH_2"/>
    <property type="match status" value="1"/>
</dbReference>
<comment type="catalytic activity">
    <reaction evidence="8 9">
        <text>(2R)-3-phosphoglycerate + NAD(+) = 3-phosphooxypyruvate + NADH + H(+)</text>
        <dbReference type="Rhea" id="RHEA:12641"/>
        <dbReference type="ChEBI" id="CHEBI:15378"/>
        <dbReference type="ChEBI" id="CHEBI:18110"/>
        <dbReference type="ChEBI" id="CHEBI:57540"/>
        <dbReference type="ChEBI" id="CHEBI:57945"/>
        <dbReference type="ChEBI" id="CHEBI:58272"/>
        <dbReference type="EC" id="1.1.1.95"/>
    </reaction>
</comment>
<evidence type="ECO:0000256" key="3">
    <source>
        <dbReference type="ARBA" id="ARBA00005854"/>
    </source>
</evidence>
<dbReference type="SUPFAM" id="SSF52283">
    <property type="entry name" value="Formate/glycerate dehydrogenase catalytic domain-like"/>
    <property type="match status" value="1"/>
</dbReference>
<keyword evidence="9" id="KW-0718">Serine biosynthesis</keyword>
<keyword evidence="9" id="KW-0028">Amino-acid biosynthesis</keyword>
<evidence type="ECO:0000313" key="12">
    <source>
        <dbReference type="Proteomes" id="UP001597297"/>
    </source>
</evidence>
<organism evidence="11 12">
    <name type="scientific">Rubritalea spongiae</name>
    <dbReference type="NCBI Taxonomy" id="430797"/>
    <lineage>
        <taxon>Bacteria</taxon>
        <taxon>Pseudomonadati</taxon>
        <taxon>Verrucomicrobiota</taxon>
        <taxon>Verrucomicrobiia</taxon>
        <taxon>Verrucomicrobiales</taxon>
        <taxon>Rubritaleaceae</taxon>
        <taxon>Rubritalea</taxon>
    </lineage>
</organism>
<dbReference type="Proteomes" id="UP001597297">
    <property type="component" value="Unassembled WGS sequence"/>
</dbReference>
<dbReference type="InterPro" id="IPR045626">
    <property type="entry name" value="PGDH_ASB_dom"/>
</dbReference>